<dbReference type="PANTHER" id="PTHR42711">
    <property type="entry name" value="ABC TRANSPORTER ATP-BINDING PROTEIN"/>
    <property type="match status" value="1"/>
</dbReference>
<keyword evidence="4" id="KW-0547">Nucleotide-binding</keyword>
<evidence type="ECO:0000256" key="6">
    <source>
        <dbReference type="SAM" id="MobiDB-lite"/>
    </source>
</evidence>
<dbReference type="SMART" id="SM00382">
    <property type="entry name" value="AAA"/>
    <property type="match status" value="1"/>
</dbReference>
<evidence type="ECO:0000256" key="5">
    <source>
        <dbReference type="ARBA" id="ARBA00022840"/>
    </source>
</evidence>
<dbReference type="InterPro" id="IPR027417">
    <property type="entry name" value="P-loop_NTPase"/>
</dbReference>
<dbReference type="Pfam" id="PF00005">
    <property type="entry name" value="ABC_tran"/>
    <property type="match status" value="1"/>
</dbReference>
<gene>
    <name evidence="8" type="ORF">AVDCRST_MAG42-2949</name>
</gene>
<dbReference type="GO" id="GO:0005524">
    <property type="term" value="F:ATP binding"/>
    <property type="evidence" value="ECO:0007669"/>
    <property type="project" value="UniProtKB-KW"/>
</dbReference>
<evidence type="ECO:0000256" key="4">
    <source>
        <dbReference type="ARBA" id="ARBA00022741"/>
    </source>
</evidence>
<evidence type="ECO:0000256" key="3">
    <source>
        <dbReference type="ARBA" id="ARBA00022458"/>
    </source>
</evidence>
<keyword evidence="3" id="KW-0536">Nodulation</keyword>
<reference evidence="8" key="1">
    <citation type="submission" date="2020-02" db="EMBL/GenBank/DDBJ databases">
        <authorList>
            <person name="Meier V. D."/>
        </authorList>
    </citation>
    <scope>NUCLEOTIDE SEQUENCE</scope>
    <source>
        <strain evidence="8">AVDCRST_MAG42</strain>
    </source>
</reference>
<comment type="similarity">
    <text evidence="1">Belongs to the ABC transporter superfamily.</text>
</comment>
<evidence type="ECO:0000313" key="8">
    <source>
        <dbReference type="EMBL" id="CAA9260895.1"/>
    </source>
</evidence>
<proteinExistence type="inferred from homology"/>
<dbReference type="Gene3D" id="3.40.50.300">
    <property type="entry name" value="P-loop containing nucleotide triphosphate hydrolases"/>
    <property type="match status" value="1"/>
</dbReference>
<dbReference type="PROSITE" id="PS50893">
    <property type="entry name" value="ABC_TRANSPORTER_2"/>
    <property type="match status" value="1"/>
</dbReference>
<evidence type="ECO:0000259" key="7">
    <source>
        <dbReference type="PROSITE" id="PS50893"/>
    </source>
</evidence>
<dbReference type="InterPro" id="IPR003593">
    <property type="entry name" value="AAA+_ATPase"/>
</dbReference>
<keyword evidence="2" id="KW-0813">Transport</keyword>
<dbReference type="GO" id="GO:0016887">
    <property type="term" value="F:ATP hydrolysis activity"/>
    <property type="evidence" value="ECO:0007669"/>
    <property type="project" value="InterPro"/>
</dbReference>
<dbReference type="InterPro" id="IPR003439">
    <property type="entry name" value="ABC_transporter-like_ATP-bd"/>
</dbReference>
<keyword evidence="5 8" id="KW-0067">ATP-binding</keyword>
<sequence>MRRASGGVRHTSRLSNAPRTPHVAAVPRESTLAFSGFTSLIRLTMSAAIEVHELVKTFKRRAQPEVRAVDGLSFEVQRGAIFGLLGPNGAGKTTTIRILTTLAQPTSGRASIMGHDVARHPLEVRKRIGVVIQESAAELFLSVRDNLLTFARFYGVSGPAARQRAEGIMEEFGLAPEASRKAQDLSGGFRRRVQVAKMFMVDTPVMFLDEFSTGMDPILKRAVMERLRQEARKGRTIVLTTQIISEAEELCDEILIVNAGKQIARGDLNALKLLSAGVYELSLTFDKLPAGIEAELAARHPIRLHISGNTVEVALKEEEENVLRLVHELGQRGHVLRVEVSGASLEDIFVELTQRARGGSAE</sequence>
<protein>
    <submittedName>
        <fullName evidence="8">Efflux ABC transporter, ATP-binding protein</fullName>
    </submittedName>
</protein>
<dbReference type="EMBL" id="CADCTA010000097">
    <property type="protein sequence ID" value="CAA9260895.1"/>
    <property type="molecule type" value="Genomic_DNA"/>
</dbReference>
<organism evidence="8">
    <name type="scientific">uncultured Chthoniobacterales bacterium</name>
    <dbReference type="NCBI Taxonomy" id="1836801"/>
    <lineage>
        <taxon>Bacteria</taxon>
        <taxon>Pseudomonadati</taxon>
        <taxon>Verrucomicrobiota</taxon>
        <taxon>Spartobacteria</taxon>
        <taxon>Chthoniobacterales</taxon>
        <taxon>environmental samples</taxon>
    </lineage>
</organism>
<feature type="domain" description="ABC transporter" evidence="7">
    <location>
        <begin position="49"/>
        <end position="284"/>
    </location>
</feature>
<evidence type="ECO:0000256" key="2">
    <source>
        <dbReference type="ARBA" id="ARBA00022448"/>
    </source>
</evidence>
<dbReference type="PANTHER" id="PTHR42711:SF5">
    <property type="entry name" value="ABC TRANSPORTER ATP-BINDING PROTEIN NATA"/>
    <property type="match status" value="1"/>
</dbReference>
<dbReference type="InterPro" id="IPR050763">
    <property type="entry name" value="ABC_transporter_ATP-binding"/>
</dbReference>
<dbReference type="AlphaFoldDB" id="A0A6J4IVA0"/>
<feature type="region of interest" description="Disordered" evidence="6">
    <location>
        <begin position="1"/>
        <end position="22"/>
    </location>
</feature>
<evidence type="ECO:0000256" key="1">
    <source>
        <dbReference type="ARBA" id="ARBA00005417"/>
    </source>
</evidence>
<name>A0A6J4IVA0_9BACT</name>
<accession>A0A6J4IVA0</accession>
<dbReference type="SUPFAM" id="SSF52540">
    <property type="entry name" value="P-loop containing nucleoside triphosphate hydrolases"/>
    <property type="match status" value="1"/>
</dbReference>